<proteinExistence type="predicted"/>
<name>A0A4Q1RFY6_9FIRM</name>
<dbReference type="Pfam" id="PF13240">
    <property type="entry name" value="Zn_Ribbon_1"/>
    <property type="match status" value="1"/>
</dbReference>
<protein>
    <submittedName>
        <fullName evidence="3">Zinc ribbon domain-containing protein</fullName>
    </submittedName>
</protein>
<feature type="compositionally biased region" description="Acidic residues" evidence="1">
    <location>
        <begin position="138"/>
        <end position="163"/>
    </location>
</feature>
<dbReference type="InterPro" id="IPR038587">
    <property type="entry name" value="Ribosomal_eL40_sf"/>
</dbReference>
<dbReference type="AlphaFoldDB" id="A0A4Q1RFY6"/>
<evidence type="ECO:0000259" key="2">
    <source>
        <dbReference type="Pfam" id="PF13240"/>
    </source>
</evidence>
<accession>A0A4Q1RFY6</accession>
<comment type="caution">
    <text evidence="3">The sequence shown here is derived from an EMBL/GenBank/DDBJ whole genome shotgun (WGS) entry which is preliminary data.</text>
</comment>
<reference evidence="3 4" key="1">
    <citation type="submission" date="2019-01" db="EMBL/GenBank/DDBJ databases">
        <title>Blautia sp. nov. KGMB01111 isolated human feces.</title>
        <authorList>
            <person name="Park J.-E."/>
            <person name="Kim J.-S."/>
            <person name="Park S.-H."/>
        </authorList>
    </citation>
    <scope>NUCLEOTIDE SEQUENCE [LARGE SCALE GENOMIC DNA]</scope>
    <source>
        <strain evidence="3 4">KGMB01111</strain>
    </source>
</reference>
<dbReference type="RefSeq" id="WP_129257157.1">
    <property type="nucleotide sequence ID" value="NZ_SDKC01000001.1"/>
</dbReference>
<organism evidence="3 4">
    <name type="scientific">Blautia faecicola</name>
    <dbReference type="NCBI Taxonomy" id="2509240"/>
    <lineage>
        <taxon>Bacteria</taxon>
        <taxon>Bacillati</taxon>
        <taxon>Bacillota</taxon>
        <taxon>Clostridia</taxon>
        <taxon>Lachnospirales</taxon>
        <taxon>Lachnospiraceae</taxon>
        <taxon>Blautia</taxon>
    </lineage>
</organism>
<evidence type="ECO:0000313" key="3">
    <source>
        <dbReference type="EMBL" id="RXS74524.1"/>
    </source>
</evidence>
<dbReference type="Gene3D" id="4.10.1060.50">
    <property type="match status" value="1"/>
</dbReference>
<keyword evidence="4" id="KW-1185">Reference proteome</keyword>
<dbReference type="InterPro" id="IPR026870">
    <property type="entry name" value="Zinc_ribbon_dom"/>
</dbReference>
<dbReference type="OrthoDB" id="9788304at2"/>
<feature type="region of interest" description="Disordered" evidence="1">
    <location>
        <begin position="123"/>
        <end position="193"/>
    </location>
</feature>
<evidence type="ECO:0000313" key="4">
    <source>
        <dbReference type="Proteomes" id="UP000290106"/>
    </source>
</evidence>
<dbReference type="Proteomes" id="UP000290106">
    <property type="component" value="Unassembled WGS sequence"/>
</dbReference>
<feature type="compositionally biased region" description="Acidic residues" evidence="1">
    <location>
        <begin position="171"/>
        <end position="180"/>
    </location>
</feature>
<dbReference type="EMBL" id="SDKC01000001">
    <property type="protein sequence ID" value="RXS74524.1"/>
    <property type="molecule type" value="Genomic_DNA"/>
</dbReference>
<evidence type="ECO:0000256" key="1">
    <source>
        <dbReference type="SAM" id="MobiDB-lite"/>
    </source>
</evidence>
<feature type="domain" description="Zinc-ribbon" evidence="2">
    <location>
        <begin position="99"/>
        <end position="120"/>
    </location>
</feature>
<sequence>MNEDLFGSIKQTITETAGAVGKKTEEFVETQKMRNKVRTLQREIRKKYADVGEIVYKRYVDGDTMDEELTGHCEVVMGLQKELAECKESMAAKQGKNVCPACGISNPKDAVFCMYCGTELPGEEEEKEEEWFTQGPVEETEDQEEKEGEEPETEVEEETEEPQEETKEETAPEQDAEQEVWDACAQKEDGDEE</sequence>
<gene>
    <name evidence="3" type="ORF">ETP43_04420</name>
</gene>